<gene>
    <name evidence="2" type="ORF">N7468_007083</name>
</gene>
<dbReference type="GeneID" id="83203682"/>
<feature type="region of interest" description="Disordered" evidence="1">
    <location>
        <begin position="80"/>
        <end position="101"/>
    </location>
</feature>
<protein>
    <submittedName>
        <fullName evidence="2">Uncharacterized protein</fullName>
    </submittedName>
</protein>
<evidence type="ECO:0000256" key="1">
    <source>
        <dbReference type="SAM" id="MobiDB-lite"/>
    </source>
</evidence>
<dbReference type="EMBL" id="JAPQKS010000005">
    <property type="protein sequence ID" value="KAJ5225858.1"/>
    <property type="molecule type" value="Genomic_DNA"/>
</dbReference>
<feature type="region of interest" description="Disordered" evidence="1">
    <location>
        <begin position="263"/>
        <end position="318"/>
    </location>
</feature>
<reference evidence="2" key="2">
    <citation type="journal article" date="2023" name="IMA Fungus">
        <title>Comparative genomic study of the Penicillium genus elucidates a diverse pangenome and 15 lateral gene transfer events.</title>
        <authorList>
            <person name="Petersen C."/>
            <person name="Sorensen T."/>
            <person name="Nielsen M.R."/>
            <person name="Sondergaard T.E."/>
            <person name="Sorensen J.L."/>
            <person name="Fitzpatrick D.A."/>
            <person name="Frisvad J.C."/>
            <person name="Nielsen K.L."/>
        </authorList>
    </citation>
    <scope>NUCLEOTIDE SEQUENCE</scope>
    <source>
        <strain evidence="2">IBT 19713</strain>
    </source>
</reference>
<dbReference type="OrthoDB" id="4525340at2759"/>
<dbReference type="Proteomes" id="UP001150941">
    <property type="component" value="Unassembled WGS sequence"/>
</dbReference>
<sequence>MGLKMAEFELPVSIPFRDSAPSDAPFLPYWARCGAQVAQNLLASSDEPIVYDHDDEDYRDNCFFFPEDCSWTPPDNFSLDAPRSISKESRKEPPSSHPETAVNRTTDIMLPDLPDIKMLDSEALGDLLEDNLSLPEITTILYAGPPCPAPPPPGACFQELRPANQNHLSVFATNGAVFAYASSLSSRQLRNLSATYGAAYTCYAKTASSGNLTGVNPASHPSSYVTAQSMPLGDVGSIVFELDDSVAVVTRIADKVLIAAVGPSKADQSTANGDADPLGPDSGTGDAPSANGATSEPLQGEQGARASTPNPPARNGDLDAQHAIDRSADLARLASLNLSAEPAVLLALESKCAALGRFLGQKLRDLESPEDF</sequence>
<dbReference type="AlphaFoldDB" id="A0A9W9TKB7"/>
<comment type="caution">
    <text evidence="2">The sequence shown here is derived from an EMBL/GenBank/DDBJ whole genome shotgun (WGS) entry which is preliminary data.</text>
</comment>
<accession>A0A9W9TKB7</accession>
<organism evidence="2 3">
    <name type="scientific">Penicillium chermesinum</name>
    <dbReference type="NCBI Taxonomy" id="63820"/>
    <lineage>
        <taxon>Eukaryota</taxon>
        <taxon>Fungi</taxon>
        <taxon>Dikarya</taxon>
        <taxon>Ascomycota</taxon>
        <taxon>Pezizomycotina</taxon>
        <taxon>Eurotiomycetes</taxon>
        <taxon>Eurotiomycetidae</taxon>
        <taxon>Eurotiales</taxon>
        <taxon>Aspergillaceae</taxon>
        <taxon>Penicillium</taxon>
    </lineage>
</organism>
<proteinExistence type="predicted"/>
<evidence type="ECO:0000313" key="3">
    <source>
        <dbReference type="Proteomes" id="UP001150941"/>
    </source>
</evidence>
<keyword evidence="3" id="KW-1185">Reference proteome</keyword>
<dbReference type="RefSeq" id="XP_058329269.1">
    <property type="nucleotide sequence ID" value="XM_058476379.1"/>
</dbReference>
<name>A0A9W9TKB7_9EURO</name>
<reference evidence="2" key="1">
    <citation type="submission" date="2022-11" db="EMBL/GenBank/DDBJ databases">
        <authorList>
            <person name="Petersen C."/>
        </authorList>
    </citation>
    <scope>NUCLEOTIDE SEQUENCE</scope>
    <source>
        <strain evidence="2">IBT 19713</strain>
    </source>
</reference>
<feature type="compositionally biased region" description="Basic and acidic residues" evidence="1">
    <location>
        <begin position="85"/>
        <end position="94"/>
    </location>
</feature>
<evidence type="ECO:0000313" key="2">
    <source>
        <dbReference type="EMBL" id="KAJ5225858.1"/>
    </source>
</evidence>